<dbReference type="InterPro" id="IPR002126">
    <property type="entry name" value="Cadherin-like_dom"/>
</dbReference>
<keyword evidence="3" id="KW-1133">Transmembrane helix</keyword>
<dbReference type="EMBL" id="CATNWA010014520">
    <property type="protein sequence ID" value="CAI9572799.1"/>
    <property type="molecule type" value="Genomic_DNA"/>
</dbReference>
<name>A0ABN9DJR5_9NEOB</name>
<feature type="domain" description="Cadherin" evidence="6">
    <location>
        <begin position="2"/>
        <end position="80"/>
    </location>
</feature>
<dbReference type="PROSITE" id="PS50268">
    <property type="entry name" value="CADHERIN_2"/>
    <property type="match status" value="1"/>
</dbReference>
<dbReference type="CDD" id="cd11304">
    <property type="entry name" value="Cadherin_repeat"/>
    <property type="match status" value="1"/>
</dbReference>
<keyword evidence="8" id="KW-1185">Reference proteome</keyword>
<evidence type="ECO:0000256" key="2">
    <source>
        <dbReference type="ARBA" id="ARBA00022692"/>
    </source>
</evidence>
<keyword evidence="5" id="KW-0106">Calcium</keyword>
<dbReference type="InterPro" id="IPR015919">
    <property type="entry name" value="Cadherin-like_sf"/>
</dbReference>
<dbReference type="Proteomes" id="UP001162483">
    <property type="component" value="Unassembled WGS sequence"/>
</dbReference>
<dbReference type="PANTHER" id="PTHR24026">
    <property type="entry name" value="FAT ATYPICAL CADHERIN-RELATED"/>
    <property type="match status" value="1"/>
</dbReference>
<evidence type="ECO:0000256" key="3">
    <source>
        <dbReference type="ARBA" id="ARBA00022989"/>
    </source>
</evidence>
<evidence type="ECO:0000313" key="8">
    <source>
        <dbReference type="Proteomes" id="UP001162483"/>
    </source>
</evidence>
<evidence type="ECO:0000259" key="6">
    <source>
        <dbReference type="PROSITE" id="PS50268"/>
    </source>
</evidence>
<evidence type="ECO:0000313" key="7">
    <source>
        <dbReference type="EMBL" id="CAI9572799.1"/>
    </source>
</evidence>
<keyword evidence="4" id="KW-0472">Membrane</keyword>
<gene>
    <name evidence="7" type="ORF">SPARVUS_LOCUS7501431</name>
</gene>
<proteinExistence type="predicted"/>
<evidence type="ECO:0000256" key="5">
    <source>
        <dbReference type="PROSITE-ProRule" id="PRU00043"/>
    </source>
</evidence>
<evidence type="ECO:0000256" key="4">
    <source>
        <dbReference type="ARBA" id="ARBA00023136"/>
    </source>
</evidence>
<reference evidence="7" key="1">
    <citation type="submission" date="2023-05" db="EMBL/GenBank/DDBJ databases">
        <authorList>
            <person name="Stuckert A."/>
        </authorList>
    </citation>
    <scope>NUCLEOTIDE SEQUENCE</scope>
</reference>
<evidence type="ECO:0000256" key="1">
    <source>
        <dbReference type="ARBA" id="ARBA00004370"/>
    </source>
</evidence>
<organism evidence="7 8">
    <name type="scientific">Staurois parvus</name>
    <dbReference type="NCBI Taxonomy" id="386267"/>
    <lineage>
        <taxon>Eukaryota</taxon>
        <taxon>Metazoa</taxon>
        <taxon>Chordata</taxon>
        <taxon>Craniata</taxon>
        <taxon>Vertebrata</taxon>
        <taxon>Euteleostomi</taxon>
        <taxon>Amphibia</taxon>
        <taxon>Batrachia</taxon>
        <taxon>Anura</taxon>
        <taxon>Neobatrachia</taxon>
        <taxon>Ranoidea</taxon>
        <taxon>Ranidae</taxon>
        <taxon>Staurois</taxon>
    </lineage>
</organism>
<keyword evidence="2" id="KW-0812">Transmembrane</keyword>
<dbReference type="SUPFAM" id="SSF49313">
    <property type="entry name" value="Cadherin-like"/>
    <property type="match status" value="1"/>
</dbReference>
<accession>A0ABN9DJR5</accession>
<dbReference type="Pfam" id="PF00028">
    <property type="entry name" value="Cadherin"/>
    <property type="match status" value="1"/>
</dbReference>
<sequence length="81" mass="8746">MDRDKGINGQVTYSITEQETAVFTIDPTTGVISSTAAFPAGNYTILTVRATDGGNPSRSSTVRLHIQWIHNPAPPDEPLTF</sequence>
<comment type="caution">
    <text evidence="7">The sequence shown here is derived from an EMBL/GenBank/DDBJ whole genome shotgun (WGS) entry which is preliminary data.</text>
</comment>
<comment type="subcellular location">
    <subcellularLocation>
        <location evidence="1">Membrane</location>
    </subcellularLocation>
</comment>
<dbReference type="PANTHER" id="PTHR24026:SF126">
    <property type="entry name" value="PROTOCADHERIN FAT 4"/>
    <property type="match status" value="1"/>
</dbReference>
<dbReference type="Gene3D" id="2.60.40.60">
    <property type="entry name" value="Cadherins"/>
    <property type="match status" value="1"/>
</dbReference>
<protein>
    <recommendedName>
        <fullName evidence="6">Cadherin domain-containing protein</fullName>
    </recommendedName>
</protein>
<dbReference type="SMART" id="SM00112">
    <property type="entry name" value="CA"/>
    <property type="match status" value="1"/>
</dbReference>